<feature type="domain" description="HTH lysR-type" evidence="5">
    <location>
        <begin position="1"/>
        <end position="58"/>
    </location>
</feature>
<proteinExistence type="inferred from homology"/>
<evidence type="ECO:0000256" key="3">
    <source>
        <dbReference type="ARBA" id="ARBA00023125"/>
    </source>
</evidence>
<dbReference type="GO" id="GO:0003700">
    <property type="term" value="F:DNA-binding transcription factor activity"/>
    <property type="evidence" value="ECO:0007669"/>
    <property type="project" value="InterPro"/>
</dbReference>
<dbReference type="FunFam" id="1.10.10.10:FF:000001">
    <property type="entry name" value="LysR family transcriptional regulator"/>
    <property type="match status" value="1"/>
</dbReference>
<dbReference type="InterPro" id="IPR058163">
    <property type="entry name" value="LysR-type_TF_proteobact-type"/>
</dbReference>
<dbReference type="Gene3D" id="3.40.190.290">
    <property type="match status" value="1"/>
</dbReference>
<dbReference type="InterPro" id="IPR000847">
    <property type="entry name" value="LysR_HTH_N"/>
</dbReference>
<keyword evidence="4" id="KW-0804">Transcription</keyword>
<keyword evidence="7" id="KW-1185">Reference proteome</keyword>
<evidence type="ECO:0000259" key="5">
    <source>
        <dbReference type="PROSITE" id="PS50931"/>
    </source>
</evidence>
<dbReference type="InterPro" id="IPR005119">
    <property type="entry name" value="LysR_subst-bd"/>
</dbReference>
<reference evidence="6" key="2">
    <citation type="submission" date="2020-09" db="EMBL/GenBank/DDBJ databases">
        <authorList>
            <person name="Sun Q."/>
            <person name="Kim S."/>
        </authorList>
    </citation>
    <scope>NUCLEOTIDE SEQUENCE</scope>
    <source>
        <strain evidence="6">KCTC 42097</strain>
    </source>
</reference>
<evidence type="ECO:0000313" key="7">
    <source>
        <dbReference type="Proteomes" id="UP000641137"/>
    </source>
</evidence>
<dbReference type="EMBL" id="BMZO01000002">
    <property type="protein sequence ID" value="GHC64963.1"/>
    <property type="molecule type" value="Genomic_DNA"/>
</dbReference>
<accession>A0A8J3GGH9</accession>
<dbReference type="SUPFAM" id="SSF53850">
    <property type="entry name" value="Periplasmic binding protein-like II"/>
    <property type="match status" value="1"/>
</dbReference>
<evidence type="ECO:0000256" key="4">
    <source>
        <dbReference type="ARBA" id="ARBA00023163"/>
    </source>
</evidence>
<dbReference type="Gene3D" id="1.10.10.10">
    <property type="entry name" value="Winged helix-like DNA-binding domain superfamily/Winged helix DNA-binding domain"/>
    <property type="match status" value="1"/>
</dbReference>
<dbReference type="CDD" id="cd08422">
    <property type="entry name" value="PBP2_CrgA_like"/>
    <property type="match status" value="1"/>
</dbReference>
<keyword evidence="2" id="KW-0805">Transcription regulation</keyword>
<protein>
    <submittedName>
        <fullName evidence="6">Transcriptional regulator</fullName>
    </submittedName>
</protein>
<evidence type="ECO:0000256" key="1">
    <source>
        <dbReference type="ARBA" id="ARBA00009437"/>
    </source>
</evidence>
<sequence>MKLNDLFFLVQVVDHGGFAAASRALGIPKSSISKRIAALENDLGIRLIHRTTRRFAVTEAGIGFYRHAKAALIEAEAAEEFVREQLGEPRGLVRLTASAAMVQMALADLIPEVAALYPRIQISLVTTNRYVDLVQENFDIAIRAHRTDLPDSEYVQRRLGFSPNYLVASPEYLSKHGTPHEPEDLRGHQGILIDGTRTHQPTWRLRRQDDASVDVSLIPRLFSDDPLVTLNASLAGTAIANLPHGLCWPYIQNGRLVRLMPDWSAGGTTTTILIPHRRGQLPAVRAVVDYLAKGLAQRMTLSAS</sequence>
<reference evidence="6" key="1">
    <citation type="journal article" date="2014" name="Int. J. Syst. Evol. Microbiol.">
        <title>Complete genome sequence of Corynebacterium casei LMG S-19264T (=DSM 44701T), isolated from a smear-ripened cheese.</title>
        <authorList>
            <consortium name="US DOE Joint Genome Institute (JGI-PGF)"/>
            <person name="Walter F."/>
            <person name="Albersmeier A."/>
            <person name="Kalinowski J."/>
            <person name="Ruckert C."/>
        </authorList>
    </citation>
    <scope>NUCLEOTIDE SEQUENCE</scope>
    <source>
        <strain evidence="6">KCTC 42097</strain>
    </source>
</reference>
<dbReference type="PANTHER" id="PTHR30537:SF31">
    <property type="entry name" value="TRANSCRIPTIONAL REGULATOR, LYSR FAMILY"/>
    <property type="match status" value="1"/>
</dbReference>
<dbReference type="Proteomes" id="UP000641137">
    <property type="component" value="Unassembled WGS sequence"/>
</dbReference>
<dbReference type="GO" id="GO:0043565">
    <property type="term" value="F:sequence-specific DNA binding"/>
    <property type="evidence" value="ECO:0007669"/>
    <property type="project" value="TreeGrafter"/>
</dbReference>
<dbReference type="SUPFAM" id="SSF46785">
    <property type="entry name" value="Winged helix' DNA-binding domain"/>
    <property type="match status" value="1"/>
</dbReference>
<dbReference type="PANTHER" id="PTHR30537">
    <property type="entry name" value="HTH-TYPE TRANSCRIPTIONAL REGULATOR"/>
    <property type="match status" value="1"/>
</dbReference>
<keyword evidence="3" id="KW-0238">DNA-binding</keyword>
<evidence type="ECO:0000313" key="6">
    <source>
        <dbReference type="EMBL" id="GHC64963.1"/>
    </source>
</evidence>
<evidence type="ECO:0000256" key="2">
    <source>
        <dbReference type="ARBA" id="ARBA00023015"/>
    </source>
</evidence>
<organism evidence="6 7">
    <name type="scientific">Limoniibacter endophyticus</name>
    <dbReference type="NCBI Taxonomy" id="1565040"/>
    <lineage>
        <taxon>Bacteria</taxon>
        <taxon>Pseudomonadati</taxon>
        <taxon>Pseudomonadota</taxon>
        <taxon>Alphaproteobacteria</taxon>
        <taxon>Hyphomicrobiales</taxon>
        <taxon>Bartonellaceae</taxon>
        <taxon>Limoniibacter</taxon>
    </lineage>
</organism>
<dbReference type="GO" id="GO:0006351">
    <property type="term" value="P:DNA-templated transcription"/>
    <property type="evidence" value="ECO:0007669"/>
    <property type="project" value="TreeGrafter"/>
</dbReference>
<dbReference type="PROSITE" id="PS50931">
    <property type="entry name" value="HTH_LYSR"/>
    <property type="match status" value="1"/>
</dbReference>
<dbReference type="AlphaFoldDB" id="A0A8J3GGH9"/>
<comment type="similarity">
    <text evidence="1">Belongs to the LysR transcriptional regulatory family.</text>
</comment>
<gene>
    <name evidence="6" type="ORF">GCM10010136_07360</name>
</gene>
<dbReference type="Pfam" id="PF03466">
    <property type="entry name" value="LysR_substrate"/>
    <property type="match status" value="1"/>
</dbReference>
<comment type="caution">
    <text evidence="6">The sequence shown here is derived from an EMBL/GenBank/DDBJ whole genome shotgun (WGS) entry which is preliminary data.</text>
</comment>
<dbReference type="InterPro" id="IPR036390">
    <property type="entry name" value="WH_DNA-bd_sf"/>
</dbReference>
<dbReference type="InterPro" id="IPR036388">
    <property type="entry name" value="WH-like_DNA-bd_sf"/>
</dbReference>
<dbReference type="Pfam" id="PF00126">
    <property type="entry name" value="HTH_1"/>
    <property type="match status" value="1"/>
</dbReference>
<name>A0A8J3GGH9_9HYPH</name>